<accession>A0AAN8FCC2</accession>
<dbReference type="Proteomes" id="UP001331761">
    <property type="component" value="Unassembled WGS sequence"/>
</dbReference>
<sequence length="116" mass="13281">MRKEKQEFLDEEIALKKKEGNLTLTLYEWTKTKGGKETAMQQTSSRTFIALSTIDIRGQRRRAMAARRGHREEVVITPHRNEGLPTGLIALAQVAGEYRERPNPLFLSLFLLLSLN</sequence>
<name>A0AAN8FCC2_TRICO</name>
<keyword evidence="2" id="KW-1185">Reference proteome</keyword>
<reference evidence="1 2" key="1">
    <citation type="submission" date="2019-10" db="EMBL/GenBank/DDBJ databases">
        <title>Assembly and Annotation for the nematode Trichostrongylus colubriformis.</title>
        <authorList>
            <person name="Martin J."/>
        </authorList>
    </citation>
    <scope>NUCLEOTIDE SEQUENCE [LARGE SCALE GENOMIC DNA]</scope>
    <source>
        <strain evidence="1">G859</strain>
        <tissue evidence="1">Whole worm</tissue>
    </source>
</reference>
<evidence type="ECO:0000313" key="2">
    <source>
        <dbReference type="Proteomes" id="UP001331761"/>
    </source>
</evidence>
<evidence type="ECO:0000313" key="1">
    <source>
        <dbReference type="EMBL" id="KAK5976845.1"/>
    </source>
</evidence>
<protein>
    <submittedName>
        <fullName evidence="1">Uncharacterized protein</fullName>
    </submittedName>
</protein>
<feature type="non-terminal residue" evidence="1">
    <location>
        <position position="116"/>
    </location>
</feature>
<dbReference type="AlphaFoldDB" id="A0AAN8FCC2"/>
<comment type="caution">
    <text evidence="1">The sequence shown here is derived from an EMBL/GenBank/DDBJ whole genome shotgun (WGS) entry which is preliminary data.</text>
</comment>
<gene>
    <name evidence="1" type="ORF">GCK32_019736</name>
</gene>
<organism evidence="1 2">
    <name type="scientific">Trichostrongylus colubriformis</name>
    <name type="common">Black scour worm</name>
    <dbReference type="NCBI Taxonomy" id="6319"/>
    <lineage>
        <taxon>Eukaryota</taxon>
        <taxon>Metazoa</taxon>
        <taxon>Ecdysozoa</taxon>
        <taxon>Nematoda</taxon>
        <taxon>Chromadorea</taxon>
        <taxon>Rhabditida</taxon>
        <taxon>Rhabditina</taxon>
        <taxon>Rhabditomorpha</taxon>
        <taxon>Strongyloidea</taxon>
        <taxon>Trichostrongylidae</taxon>
        <taxon>Trichostrongylus</taxon>
    </lineage>
</organism>
<proteinExistence type="predicted"/>
<dbReference type="EMBL" id="WIXE01011299">
    <property type="protein sequence ID" value="KAK5976845.1"/>
    <property type="molecule type" value="Genomic_DNA"/>
</dbReference>